<accession>A0ABS1ENC4</accession>
<gene>
    <name evidence="2" type="ORF">JHL18_09025</name>
</gene>
<dbReference type="Proteomes" id="UP000596739">
    <property type="component" value="Unassembled WGS sequence"/>
</dbReference>
<name>A0ABS1ENC4_9CLOT</name>
<keyword evidence="1" id="KW-0472">Membrane</keyword>
<dbReference type="EMBL" id="JAENHN010000027">
    <property type="protein sequence ID" value="MBK1810778.1"/>
    <property type="molecule type" value="Genomic_DNA"/>
</dbReference>
<proteinExistence type="predicted"/>
<evidence type="ECO:0000313" key="2">
    <source>
        <dbReference type="EMBL" id="MBK1810778.1"/>
    </source>
</evidence>
<dbReference type="RefSeq" id="WP_200268340.1">
    <property type="nucleotide sequence ID" value="NZ_JAENHN010000027.1"/>
</dbReference>
<feature type="transmembrane region" description="Helical" evidence="1">
    <location>
        <begin position="30"/>
        <end position="50"/>
    </location>
</feature>
<keyword evidence="1" id="KW-1133">Transmembrane helix</keyword>
<sequence length="58" mass="6422">MNNKNNINPLYFIFIGIAGILGSLKGNSLIYKVPLVISICCLVYGFIRLIGNHKKNTP</sequence>
<feature type="transmembrane region" description="Helical" evidence="1">
    <location>
        <begin position="7"/>
        <end position="24"/>
    </location>
</feature>
<evidence type="ECO:0000313" key="3">
    <source>
        <dbReference type="Proteomes" id="UP000596739"/>
    </source>
</evidence>
<evidence type="ECO:0000256" key="1">
    <source>
        <dbReference type="SAM" id="Phobius"/>
    </source>
</evidence>
<comment type="caution">
    <text evidence="2">The sequence shown here is derived from an EMBL/GenBank/DDBJ whole genome shotgun (WGS) entry which is preliminary data.</text>
</comment>
<protein>
    <submittedName>
        <fullName evidence="2">Uncharacterized protein</fullName>
    </submittedName>
</protein>
<organism evidence="2 3">
    <name type="scientific">Clostridium yunnanense</name>
    <dbReference type="NCBI Taxonomy" id="2800325"/>
    <lineage>
        <taxon>Bacteria</taxon>
        <taxon>Bacillati</taxon>
        <taxon>Bacillota</taxon>
        <taxon>Clostridia</taxon>
        <taxon>Eubacteriales</taxon>
        <taxon>Clostridiaceae</taxon>
        <taxon>Clostridium</taxon>
    </lineage>
</organism>
<reference evidence="3" key="1">
    <citation type="submission" date="2021-01" db="EMBL/GenBank/DDBJ databases">
        <title>Genome public.</title>
        <authorList>
            <person name="Liu C."/>
            <person name="Sun Q."/>
        </authorList>
    </citation>
    <scope>NUCLEOTIDE SEQUENCE [LARGE SCALE GENOMIC DNA]</scope>
    <source>
        <strain evidence="3">YIM B02505</strain>
    </source>
</reference>
<keyword evidence="1" id="KW-0812">Transmembrane</keyword>
<keyword evidence="3" id="KW-1185">Reference proteome</keyword>